<keyword evidence="3 6" id="KW-0539">Nucleus</keyword>
<gene>
    <name evidence="7" type="ORF">PLXY2_LOCUS13756</name>
</gene>
<keyword evidence="8" id="KW-1185">Reference proteome</keyword>
<dbReference type="InterPro" id="IPR023333">
    <property type="entry name" value="Proteasome_suB-type"/>
</dbReference>
<dbReference type="PROSITE" id="PS00854">
    <property type="entry name" value="PROTEASOME_BETA_1"/>
    <property type="match status" value="1"/>
</dbReference>
<evidence type="ECO:0000256" key="6">
    <source>
        <dbReference type="RuleBase" id="RU004203"/>
    </source>
</evidence>
<organism evidence="7 8">
    <name type="scientific">Plutella xylostella</name>
    <name type="common">Diamondback moth</name>
    <name type="synonym">Plutella maculipennis</name>
    <dbReference type="NCBI Taxonomy" id="51655"/>
    <lineage>
        <taxon>Eukaryota</taxon>
        <taxon>Metazoa</taxon>
        <taxon>Ecdysozoa</taxon>
        <taxon>Arthropoda</taxon>
        <taxon>Hexapoda</taxon>
        <taxon>Insecta</taxon>
        <taxon>Pterygota</taxon>
        <taxon>Neoptera</taxon>
        <taxon>Endopterygota</taxon>
        <taxon>Lepidoptera</taxon>
        <taxon>Glossata</taxon>
        <taxon>Ditrysia</taxon>
        <taxon>Yponomeutoidea</taxon>
        <taxon>Plutellidae</taxon>
        <taxon>Plutella</taxon>
    </lineage>
</organism>
<evidence type="ECO:0000256" key="5">
    <source>
        <dbReference type="ARBA" id="ARBA00026071"/>
    </source>
</evidence>
<dbReference type="Pfam" id="PF00227">
    <property type="entry name" value="Proteasome"/>
    <property type="match status" value="1"/>
</dbReference>
<dbReference type="SUPFAM" id="SSF56235">
    <property type="entry name" value="N-terminal nucleophile aminohydrolases (Ntn hydrolases)"/>
    <property type="match status" value="1"/>
</dbReference>
<keyword evidence="2 6" id="KW-0647">Proteasome</keyword>
<dbReference type="InterPro" id="IPR001353">
    <property type="entry name" value="Proteasome_sua/b"/>
</dbReference>
<evidence type="ECO:0000256" key="3">
    <source>
        <dbReference type="ARBA" id="ARBA00023242"/>
    </source>
</evidence>
<evidence type="ECO:0000256" key="1">
    <source>
        <dbReference type="ARBA" id="ARBA00022490"/>
    </source>
</evidence>
<dbReference type="PROSITE" id="PS51476">
    <property type="entry name" value="PROTEASOME_BETA_2"/>
    <property type="match status" value="1"/>
</dbReference>
<comment type="caution">
    <text evidence="7">The sequence shown here is derived from an EMBL/GenBank/DDBJ whole genome shotgun (WGS) entry which is preliminary data.</text>
</comment>
<comment type="subunit">
    <text evidence="5">The 26S proteasome consists of a 20S proteasome core and two 19S regulatory subunits. The 20S proteasome core is composed of 28 subunits that are arranged in four stacked rings, resulting in a barrel-shaped structure. The two end rings are each formed by seven alpha subunits, and the two central rings are each formed by seven beta subunits. The catalytic chamber with the active sites is on the inside of the barrel.</text>
</comment>
<comment type="subcellular location">
    <subcellularLocation>
        <location evidence="6">Cytoplasm</location>
    </subcellularLocation>
    <subcellularLocation>
        <location evidence="6">Nucleus</location>
    </subcellularLocation>
</comment>
<proteinExistence type="inferred from homology"/>
<dbReference type="EMBL" id="CAJHNJ030000105">
    <property type="protein sequence ID" value="CAG9135515.1"/>
    <property type="molecule type" value="Genomic_DNA"/>
</dbReference>
<protein>
    <recommendedName>
        <fullName evidence="6">Proteasome subunit beta</fullName>
    </recommendedName>
</protein>
<dbReference type="Gene3D" id="3.60.20.10">
    <property type="entry name" value="Glutamine Phosphoribosylpyrophosphate, subunit 1, domain 1"/>
    <property type="match status" value="1"/>
</dbReference>
<dbReference type="GO" id="GO:0005737">
    <property type="term" value="C:cytoplasm"/>
    <property type="evidence" value="ECO:0007669"/>
    <property type="project" value="UniProtKB-SubCell"/>
</dbReference>
<dbReference type="FunFam" id="3.60.20.10:FF:000027">
    <property type="entry name" value="Proteasome subunit beta type-6"/>
    <property type="match status" value="1"/>
</dbReference>
<dbReference type="GO" id="GO:0051603">
    <property type="term" value="P:proteolysis involved in protein catabolic process"/>
    <property type="evidence" value="ECO:0007669"/>
    <property type="project" value="InterPro"/>
</dbReference>
<dbReference type="GO" id="GO:0005634">
    <property type="term" value="C:nucleus"/>
    <property type="evidence" value="ECO:0007669"/>
    <property type="project" value="UniProtKB-SubCell"/>
</dbReference>
<evidence type="ECO:0000256" key="2">
    <source>
        <dbReference type="ARBA" id="ARBA00022942"/>
    </source>
</evidence>
<dbReference type="AlphaFoldDB" id="A0A8S4G316"/>
<keyword evidence="1 6" id="KW-0963">Cytoplasm</keyword>
<evidence type="ECO:0000313" key="8">
    <source>
        <dbReference type="Proteomes" id="UP000653454"/>
    </source>
</evidence>
<evidence type="ECO:0000256" key="4">
    <source>
        <dbReference type="ARBA" id="ARBA00024953"/>
    </source>
</evidence>
<evidence type="ECO:0000313" key="7">
    <source>
        <dbReference type="EMBL" id="CAG9135515.1"/>
    </source>
</evidence>
<dbReference type="PANTHER" id="PTHR32194:SF2">
    <property type="entry name" value="PROTEASOME SUBUNIT BETA TYPE-1"/>
    <property type="match status" value="1"/>
</dbReference>
<comment type="similarity">
    <text evidence="6">Belongs to the peptidase T1B family.</text>
</comment>
<dbReference type="Proteomes" id="UP000653454">
    <property type="component" value="Unassembled WGS sequence"/>
</dbReference>
<dbReference type="GO" id="GO:0005839">
    <property type="term" value="C:proteasome core complex"/>
    <property type="evidence" value="ECO:0007669"/>
    <property type="project" value="InterPro"/>
</dbReference>
<dbReference type="InterPro" id="IPR029055">
    <property type="entry name" value="Ntn_hydrolases_N"/>
</dbReference>
<comment type="subunit">
    <text evidence="6">Component of the proteasome complex.</text>
</comment>
<reference evidence="7" key="1">
    <citation type="submission" date="2020-11" db="EMBL/GenBank/DDBJ databases">
        <authorList>
            <person name="Whiteford S."/>
        </authorList>
    </citation>
    <scope>NUCLEOTIDE SEQUENCE</scope>
</reference>
<dbReference type="PANTHER" id="PTHR32194">
    <property type="entry name" value="METALLOPROTEASE TLDD"/>
    <property type="match status" value="1"/>
</dbReference>
<sequence>MSFYHFNPLHTQSSNGPKGFIPYTDNGGLVVGVAGEDYAVIASDTRLANSFHILSRHQQKTFKLNDKAAIGLTGCFADATSLVKFVKTNMSIYEQDHHKPMSIGALAQMLQVMLYFKRFFPYYVSTVLVGLDGEGQGWVYNYDPVGSYERCKCYAAGSGASQPLLDNQVLKTNMKGASEEPMPMKTAISLIKDVFTSAAERQIHVGDCVKIMIITKHGVTKESFELRKD</sequence>
<comment type="function">
    <text evidence="6">Component of the proteasome, a multicatalytic proteinase complex which is characterized by its ability to cleave peptides with Arg, Phe, Tyr, Leu, and Glu adjacent to the leaving group at neutral or slightly basic pH. The proteasome has an ATP-dependent proteolytic activity.</text>
</comment>
<comment type="function">
    <text evidence="4">Non-catalytic component of the proteasome, a multicatalytic proteinase complex which is characterized by its ability to cleave peptides with Arg, Phe, Tyr, Leu, and Glu adjacent to the leaving group at neutral or slightly basic pH. The proteasome has an ATP-dependent proteolytic activity.</text>
</comment>
<accession>A0A8S4G316</accession>
<name>A0A8S4G316_PLUXY</name>
<dbReference type="InterPro" id="IPR016050">
    <property type="entry name" value="Proteasome_bsu_CS"/>
</dbReference>